<evidence type="ECO:0000313" key="1">
    <source>
        <dbReference type="EMBL" id="VDM78750.1"/>
    </source>
</evidence>
<keyword evidence="2" id="KW-1185">Reference proteome</keyword>
<dbReference type="Proteomes" id="UP000270094">
    <property type="component" value="Unassembled WGS sequence"/>
</dbReference>
<name>A0A3P7IZV2_STRVU</name>
<dbReference type="EMBL" id="UYYB01102826">
    <property type="protein sequence ID" value="VDM78750.1"/>
    <property type="molecule type" value="Genomic_DNA"/>
</dbReference>
<sequence>MPDEIVKTRDGRKRLNYKAAFFTGEMVSGTYEEQDCIRNCNRCKHYVNTKKMAAAAAPENCPGSEGGEEEGITMVCKVSGNYADQLR</sequence>
<evidence type="ECO:0000313" key="2">
    <source>
        <dbReference type="Proteomes" id="UP000270094"/>
    </source>
</evidence>
<protein>
    <submittedName>
        <fullName evidence="1">Uncharacterized protein</fullName>
    </submittedName>
</protein>
<gene>
    <name evidence="1" type="ORF">SVUK_LOCUS13748</name>
</gene>
<dbReference type="AlphaFoldDB" id="A0A3P7IZV2"/>
<accession>A0A3P7IZV2</accession>
<proteinExistence type="predicted"/>
<organism evidence="1 2">
    <name type="scientific">Strongylus vulgaris</name>
    <name type="common">Blood worm</name>
    <dbReference type="NCBI Taxonomy" id="40348"/>
    <lineage>
        <taxon>Eukaryota</taxon>
        <taxon>Metazoa</taxon>
        <taxon>Ecdysozoa</taxon>
        <taxon>Nematoda</taxon>
        <taxon>Chromadorea</taxon>
        <taxon>Rhabditida</taxon>
        <taxon>Rhabditina</taxon>
        <taxon>Rhabditomorpha</taxon>
        <taxon>Strongyloidea</taxon>
        <taxon>Strongylidae</taxon>
        <taxon>Strongylus</taxon>
    </lineage>
</organism>
<reference evidence="1 2" key="1">
    <citation type="submission" date="2018-11" db="EMBL/GenBank/DDBJ databases">
        <authorList>
            <consortium name="Pathogen Informatics"/>
        </authorList>
    </citation>
    <scope>NUCLEOTIDE SEQUENCE [LARGE SCALE GENOMIC DNA]</scope>
</reference>